<dbReference type="InterPro" id="IPR004150">
    <property type="entry name" value="NAD_DNA_ligase_OB"/>
</dbReference>
<dbReference type="FunFam" id="2.40.50.140:FF:000012">
    <property type="entry name" value="DNA ligase"/>
    <property type="match status" value="1"/>
</dbReference>
<comment type="cofactor">
    <cofactor evidence="1">
        <name>Mg(2+)</name>
        <dbReference type="ChEBI" id="CHEBI:18420"/>
    </cofactor>
</comment>
<evidence type="ECO:0000256" key="3">
    <source>
        <dbReference type="ARBA" id="ARBA00012722"/>
    </source>
</evidence>
<dbReference type="AlphaFoldDB" id="A0A0F9C5M0"/>
<dbReference type="SMART" id="SM00532">
    <property type="entry name" value="LIGANc"/>
    <property type="match status" value="1"/>
</dbReference>
<dbReference type="Gene3D" id="3.30.1490.70">
    <property type="match status" value="1"/>
</dbReference>
<dbReference type="InterPro" id="IPR041663">
    <property type="entry name" value="DisA/LigA_HHH"/>
</dbReference>
<evidence type="ECO:0000313" key="14">
    <source>
        <dbReference type="EMBL" id="KKK97774.1"/>
    </source>
</evidence>
<dbReference type="SUPFAM" id="SSF52113">
    <property type="entry name" value="BRCT domain"/>
    <property type="match status" value="1"/>
</dbReference>
<feature type="non-terminal residue" evidence="14">
    <location>
        <position position="1"/>
    </location>
</feature>
<evidence type="ECO:0000256" key="1">
    <source>
        <dbReference type="ARBA" id="ARBA00001946"/>
    </source>
</evidence>
<evidence type="ECO:0000256" key="9">
    <source>
        <dbReference type="ARBA" id="ARBA00022842"/>
    </source>
</evidence>
<dbReference type="InterPro" id="IPR010994">
    <property type="entry name" value="RuvA_2-like"/>
</dbReference>
<evidence type="ECO:0000256" key="4">
    <source>
        <dbReference type="ARBA" id="ARBA00022598"/>
    </source>
</evidence>
<protein>
    <recommendedName>
        <fullName evidence="3">DNA ligase (NAD(+))</fullName>
        <ecNumber evidence="3">6.5.1.2</ecNumber>
    </recommendedName>
</protein>
<evidence type="ECO:0000256" key="8">
    <source>
        <dbReference type="ARBA" id="ARBA00022833"/>
    </source>
</evidence>
<dbReference type="PROSITE" id="PS01056">
    <property type="entry name" value="DNA_LIGASE_N2"/>
    <property type="match status" value="1"/>
</dbReference>
<keyword evidence="4" id="KW-0436">Ligase</keyword>
<dbReference type="Gene3D" id="1.10.150.20">
    <property type="entry name" value="5' to 3' exonuclease, C-terminal subdomain"/>
    <property type="match status" value="2"/>
</dbReference>
<dbReference type="InterPro" id="IPR013840">
    <property type="entry name" value="DNAligase_N"/>
</dbReference>
<accession>A0A0F9C5M0</accession>
<keyword evidence="8" id="KW-0862">Zinc</keyword>
<dbReference type="GO" id="GO:0006281">
    <property type="term" value="P:DNA repair"/>
    <property type="evidence" value="ECO:0007669"/>
    <property type="project" value="UniProtKB-KW"/>
</dbReference>
<gene>
    <name evidence="14" type="ORF">LCGC14_2649390</name>
</gene>
<keyword evidence="5" id="KW-0235">DNA replication</keyword>
<dbReference type="EMBL" id="LAZR01045900">
    <property type="protein sequence ID" value="KKK97774.1"/>
    <property type="molecule type" value="Genomic_DNA"/>
</dbReference>
<dbReference type="Pfam" id="PF14520">
    <property type="entry name" value="HHH_5"/>
    <property type="match status" value="1"/>
</dbReference>
<dbReference type="GO" id="GO:0003677">
    <property type="term" value="F:DNA binding"/>
    <property type="evidence" value="ECO:0007669"/>
    <property type="project" value="InterPro"/>
</dbReference>
<dbReference type="SUPFAM" id="SSF50249">
    <property type="entry name" value="Nucleic acid-binding proteins"/>
    <property type="match status" value="1"/>
</dbReference>
<dbReference type="InterPro" id="IPR001679">
    <property type="entry name" value="DNA_ligase"/>
</dbReference>
<dbReference type="GO" id="GO:0046872">
    <property type="term" value="F:metal ion binding"/>
    <property type="evidence" value="ECO:0007669"/>
    <property type="project" value="UniProtKB-KW"/>
</dbReference>
<reference evidence="14" key="1">
    <citation type="journal article" date="2015" name="Nature">
        <title>Complex archaea that bridge the gap between prokaryotes and eukaryotes.</title>
        <authorList>
            <person name="Spang A."/>
            <person name="Saw J.H."/>
            <person name="Jorgensen S.L."/>
            <person name="Zaremba-Niedzwiedzka K."/>
            <person name="Martijn J."/>
            <person name="Lind A.E."/>
            <person name="van Eijk R."/>
            <person name="Schleper C."/>
            <person name="Guy L."/>
            <person name="Ettema T.J."/>
        </authorList>
    </citation>
    <scope>NUCLEOTIDE SEQUENCE</scope>
</reference>
<evidence type="ECO:0000256" key="12">
    <source>
        <dbReference type="ARBA" id="ARBA00034005"/>
    </source>
</evidence>
<dbReference type="Pfam" id="PF03120">
    <property type="entry name" value="OB_DNA_ligase"/>
    <property type="match status" value="1"/>
</dbReference>
<keyword evidence="11" id="KW-0234">DNA repair</keyword>
<evidence type="ECO:0000256" key="7">
    <source>
        <dbReference type="ARBA" id="ARBA00022763"/>
    </source>
</evidence>
<comment type="function">
    <text evidence="2">DNA ligase that catalyzes the formation of phosphodiester linkages between 5'-phosphoryl and 3'-hydroxyl groups in double-stranded DNA using NAD as a coenzyme and as the energy source for the reaction. It is essential for DNA replication and repair of damaged DNA.</text>
</comment>
<dbReference type="EC" id="6.5.1.2" evidence="3"/>
<feature type="domain" description="BRCT" evidence="13">
    <location>
        <begin position="368"/>
        <end position="445"/>
    </location>
</feature>
<dbReference type="NCBIfam" id="NF005932">
    <property type="entry name" value="PRK07956.1"/>
    <property type="match status" value="1"/>
</dbReference>
<dbReference type="InterPro" id="IPR013839">
    <property type="entry name" value="DNAligase_adenylation"/>
</dbReference>
<dbReference type="Pfam" id="PF00533">
    <property type="entry name" value="BRCT"/>
    <property type="match status" value="1"/>
</dbReference>
<comment type="catalytic activity">
    <reaction evidence="12">
        <text>NAD(+) + (deoxyribonucleotide)n-3'-hydroxyl + 5'-phospho-(deoxyribonucleotide)m = (deoxyribonucleotide)n+m + AMP + beta-nicotinamide D-nucleotide.</text>
        <dbReference type="EC" id="6.5.1.2"/>
    </reaction>
</comment>
<dbReference type="Pfam" id="PF01653">
    <property type="entry name" value="DNA_ligase_aden"/>
    <property type="match status" value="1"/>
</dbReference>
<evidence type="ECO:0000256" key="6">
    <source>
        <dbReference type="ARBA" id="ARBA00022723"/>
    </source>
</evidence>
<organism evidence="14">
    <name type="scientific">marine sediment metagenome</name>
    <dbReference type="NCBI Taxonomy" id="412755"/>
    <lineage>
        <taxon>unclassified sequences</taxon>
        <taxon>metagenomes</taxon>
        <taxon>ecological metagenomes</taxon>
    </lineage>
</organism>
<dbReference type="SUPFAM" id="SSF56091">
    <property type="entry name" value="DNA ligase/mRNA capping enzyme, catalytic domain"/>
    <property type="match status" value="1"/>
</dbReference>
<dbReference type="GO" id="GO:0006260">
    <property type="term" value="P:DNA replication"/>
    <property type="evidence" value="ECO:0007669"/>
    <property type="project" value="UniProtKB-KW"/>
</dbReference>
<dbReference type="InterPro" id="IPR012340">
    <property type="entry name" value="NA-bd_OB-fold"/>
</dbReference>
<evidence type="ECO:0000256" key="5">
    <source>
        <dbReference type="ARBA" id="ARBA00022705"/>
    </source>
</evidence>
<dbReference type="SMART" id="SM00292">
    <property type="entry name" value="BRCT"/>
    <property type="match status" value="1"/>
</dbReference>
<keyword evidence="6" id="KW-0479">Metal-binding</keyword>
<dbReference type="InterPro" id="IPR033136">
    <property type="entry name" value="DNA_ligase_CS"/>
</dbReference>
<evidence type="ECO:0000256" key="2">
    <source>
        <dbReference type="ARBA" id="ARBA00004067"/>
    </source>
</evidence>
<dbReference type="SMART" id="SM00278">
    <property type="entry name" value="HhH1"/>
    <property type="match status" value="3"/>
</dbReference>
<evidence type="ECO:0000259" key="13">
    <source>
        <dbReference type="PROSITE" id="PS50172"/>
    </source>
</evidence>
<keyword evidence="9" id="KW-0460">Magnesium</keyword>
<sequence length="445" mass="48845">TYGSRELFSTHSEEYKKLRSYGMPVNPEGKVVSGIADIIEFHKKLEKKRKALLYEVDGVVVTVNDGTVYDRAGVVGKAPRAAIAYKFAPQEVTTIVQDVTVQIGRTGVLTPVATMTPVNVGGVTVTHATLHNYDQIKRLGLKIGDTVVVSRAGDVIPQITRVLKGMRSGKERSFRMPSVCPIDSSVIMRDGVLHKCSNVQCGARNKEQLYHFVSRSAFRIEGVGPRVIDRFLDEGLISDAADIFTLKEGDIEVLDGFGKKSAENTVREIAGSKKIPLARFLYSLGILHVGEETARVLAKQFPYAGGVYSVTKILTAYRSMPVDVLQQISDIGPVVAQSIYNWFHDDGHVALLKKLHATGIRVVHETARGSRKLNGKTFVLTGTLSSITREQAKERIREAGGSMSGSVSYRTDYVVAGKNPGTKLKNAREQNVTILTEREFLNILK</sequence>
<dbReference type="Pfam" id="PF12826">
    <property type="entry name" value="HHH_2"/>
    <property type="match status" value="1"/>
</dbReference>
<dbReference type="Gene3D" id="2.40.50.140">
    <property type="entry name" value="Nucleic acid-binding proteins"/>
    <property type="match status" value="1"/>
</dbReference>
<dbReference type="PROSITE" id="PS50172">
    <property type="entry name" value="BRCT"/>
    <property type="match status" value="1"/>
</dbReference>
<comment type="caution">
    <text evidence="14">The sequence shown here is derived from an EMBL/GenBank/DDBJ whole genome shotgun (WGS) entry which is preliminary data.</text>
</comment>
<dbReference type="SUPFAM" id="SSF47781">
    <property type="entry name" value="RuvA domain 2-like"/>
    <property type="match status" value="1"/>
</dbReference>
<dbReference type="InterPro" id="IPR003583">
    <property type="entry name" value="Hlx-hairpin-Hlx_DNA-bd_motif"/>
</dbReference>
<proteinExistence type="predicted"/>
<dbReference type="NCBIfam" id="TIGR00575">
    <property type="entry name" value="dnlj"/>
    <property type="match status" value="1"/>
</dbReference>
<evidence type="ECO:0000256" key="10">
    <source>
        <dbReference type="ARBA" id="ARBA00023027"/>
    </source>
</evidence>
<evidence type="ECO:0000256" key="11">
    <source>
        <dbReference type="ARBA" id="ARBA00023204"/>
    </source>
</evidence>
<dbReference type="FunFam" id="1.10.150.20:FF:000007">
    <property type="entry name" value="DNA ligase"/>
    <property type="match status" value="1"/>
</dbReference>
<dbReference type="InterPro" id="IPR036420">
    <property type="entry name" value="BRCT_dom_sf"/>
</dbReference>
<dbReference type="GO" id="GO:0003911">
    <property type="term" value="F:DNA ligase (NAD+) activity"/>
    <property type="evidence" value="ECO:0007669"/>
    <property type="project" value="UniProtKB-EC"/>
</dbReference>
<keyword evidence="7" id="KW-0227">DNA damage</keyword>
<name>A0A0F9C5M0_9ZZZZ</name>
<dbReference type="Gene3D" id="3.40.50.10190">
    <property type="entry name" value="BRCT domain"/>
    <property type="match status" value="1"/>
</dbReference>
<keyword evidence="10" id="KW-0520">NAD</keyword>
<dbReference type="CDD" id="cd17748">
    <property type="entry name" value="BRCT_DNA_ligase_like"/>
    <property type="match status" value="1"/>
</dbReference>
<dbReference type="InterPro" id="IPR001357">
    <property type="entry name" value="BRCT_dom"/>
</dbReference>